<protein>
    <submittedName>
        <fullName evidence="1">Uncharacterized protein</fullName>
    </submittedName>
</protein>
<dbReference type="EMBL" id="CP075148">
    <property type="protein sequence ID" value="UTX42584.1"/>
    <property type="molecule type" value="Genomic_DNA"/>
</dbReference>
<evidence type="ECO:0000313" key="3">
    <source>
        <dbReference type="Proteomes" id="UP001059546"/>
    </source>
</evidence>
<proteinExistence type="predicted"/>
<dbReference type="OrthoDB" id="2195767at2759"/>
<keyword evidence="4" id="KW-1185">Reference proteome</keyword>
<evidence type="ECO:0000313" key="1">
    <source>
        <dbReference type="EMBL" id="UTX42584.1"/>
    </source>
</evidence>
<organism evidence="1 3">
    <name type="scientific">Encephalitozoon hellem</name>
    <name type="common">Microsporidian parasite</name>
    <dbReference type="NCBI Taxonomy" id="27973"/>
    <lineage>
        <taxon>Eukaryota</taxon>
        <taxon>Fungi</taxon>
        <taxon>Fungi incertae sedis</taxon>
        <taxon>Microsporidia</taxon>
        <taxon>Unikaryonidae</taxon>
        <taxon>Encephalitozoon</taxon>
    </lineage>
</organism>
<dbReference type="Proteomes" id="UP001059546">
    <property type="component" value="Chromosome II"/>
</dbReference>
<evidence type="ECO:0000313" key="4">
    <source>
        <dbReference type="Proteomes" id="UP001217963"/>
    </source>
</evidence>
<reference evidence="1" key="1">
    <citation type="submission" date="2021-05" db="EMBL/GenBank/DDBJ databases">
        <title>Encephalitozoon hellem ATCC 50604 Complete Genome.</title>
        <authorList>
            <person name="Mascarenhas dos Santos A.C."/>
            <person name="Julian A.T."/>
            <person name="Pombert J.-F."/>
        </authorList>
    </citation>
    <scope>NUCLEOTIDE SEQUENCE</scope>
    <source>
        <strain evidence="1">ATCC 50604</strain>
    </source>
</reference>
<name>A0A9Q9C1W2_ENCHE</name>
<dbReference type="Proteomes" id="UP001217963">
    <property type="component" value="Chromosome II"/>
</dbReference>
<gene>
    <name evidence="1" type="ORF">GPU96_02g02960</name>
    <name evidence="2" type="ORF">PFJ87_02g00770</name>
</gene>
<reference evidence="2 4" key="2">
    <citation type="submission" date="2023-02" db="EMBL/GenBank/DDBJ databases">
        <title>Encephalitozoon hellem ATCC 50451 complete genome.</title>
        <authorList>
            <person name="Mascarenhas dos Santos A.C."/>
            <person name="Julian A.T."/>
            <person name="Pombert J.-F."/>
        </authorList>
    </citation>
    <scope>NUCLEOTIDE SEQUENCE [LARGE SCALE GENOMIC DNA]</scope>
    <source>
        <strain evidence="2 4">ATCC 50451</strain>
    </source>
</reference>
<accession>A0A9Q9C1W2</accession>
<evidence type="ECO:0000313" key="2">
    <source>
        <dbReference type="EMBL" id="WEL38039.1"/>
    </source>
</evidence>
<sequence length="97" mass="11258">MHFLVKKPGWLVFDPSEYGDEEVKTFQVRHREGRTNTKLVKFEDGSWYLKNGSQMFPLKAVPSRRDIGVGAKEGNVIYIREVLDKKWFIKMNGPVGE</sequence>
<dbReference type="AlphaFoldDB" id="A0A9Q9C1W2"/>
<dbReference type="EMBL" id="CP119063">
    <property type="protein sequence ID" value="WEL38039.1"/>
    <property type="molecule type" value="Genomic_DNA"/>
</dbReference>